<feature type="compositionally biased region" description="Polar residues" evidence="1">
    <location>
        <begin position="105"/>
        <end position="122"/>
    </location>
</feature>
<feature type="region of interest" description="Disordered" evidence="1">
    <location>
        <begin position="37"/>
        <end position="56"/>
    </location>
</feature>
<feature type="region of interest" description="Disordered" evidence="1">
    <location>
        <begin position="1"/>
        <end position="32"/>
    </location>
</feature>
<name>A0A8J2LLE9_9HEXA</name>
<proteinExistence type="predicted"/>
<dbReference type="Proteomes" id="UP000708208">
    <property type="component" value="Unassembled WGS sequence"/>
</dbReference>
<reference evidence="2" key="1">
    <citation type="submission" date="2021-06" db="EMBL/GenBank/DDBJ databases">
        <authorList>
            <person name="Hodson N. C."/>
            <person name="Mongue J. A."/>
            <person name="Jaron S. K."/>
        </authorList>
    </citation>
    <scope>NUCLEOTIDE SEQUENCE</scope>
</reference>
<evidence type="ECO:0000313" key="2">
    <source>
        <dbReference type="EMBL" id="CAG7824375.1"/>
    </source>
</evidence>
<sequence>NLFIGNRRPDPTPPRPRTQRPKYSPPEELDPQAFYSPEGVSYNTFPNRDPPHLESTLPSFEEPSVVPEANYAAFIPTGTEPISAEIPAATQQSHFVGYSTNIVSSNDAPGHSSNQYYYSSGNAPRVRRKLGRNANNQ</sequence>
<comment type="caution">
    <text evidence="2">The sequence shown here is derived from an EMBL/GenBank/DDBJ whole genome shotgun (WGS) entry which is preliminary data.</text>
</comment>
<keyword evidence="3" id="KW-1185">Reference proteome</keyword>
<dbReference type="AlphaFoldDB" id="A0A8J2LLE9"/>
<accession>A0A8J2LLE9</accession>
<protein>
    <submittedName>
        <fullName evidence="2">Uncharacterized protein</fullName>
    </submittedName>
</protein>
<feature type="non-terminal residue" evidence="2">
    <location>
        <position position="1"/>
    </location>
</feature>
<evidence type="ECO:0000313" key="3">
    <source>
        <dbReference type="Proteomes" id="UP000708208"/>
    </source>
</evidence>
<feature type="region of interest" description="Disordered" evidence="1">
    <location>
        <begin position="105"/>
        <end position="137"/>
    </location>
</feature>
<dbReference type="EMBL" id="CAJVCH010532521">
    <property type="protein sequence ID" value="CAG7824375.1"/>
    <property type="molecule type" value="Genomic_DNA"/>
</dbReference>
<organism evidence="2 3">
    <name type="scientific">Allacma fusca</name>
    <dbReference type="NCBI Taxonomy" id="39272"/>
    <lineage>
        <taxon>Eukaryota</taxon>
        <taxon>Metazoa</taxon>
        <taxon>Ecdysozoa</taxon>
        <taxon>Arthropoda</taxon>
        <taxon>Hexapoda</taxon>
        <taxon>Collembola</taxon>
        <taxon>Symphypleona</taxon>
        <taxon>Sminthuridae</taxon>
        <taxon>Allacma</taxon>
    </lineage>
</organism>
<gene>
    <name evidence="2" type="ORF">AFUS01_LOCUS34534</name>
</gene>
<evidence type="ECO:0000256" key="1">
    <source>
        <dbReference type="SAM" id="MobiDB-lite"/>
    </source>
</evidence>